<dbReference type="AlphaFoldDB" id="A0AAN8WPQ7"/>
<dbReference type="Proteomes" id="UP001381693">
    <property type="component" value="Unassembled WGS sequence"/>
</dbReference>
<dbReference type="InterPro" id="IPR039771">
    <property type="entry name" value="Csl4"/>
</dbReference>
<proteinExistence type="predicted"/>
<dbReference type="PANTHER" id="PTHR12686">
    <property type="entry name" value="3'-5' EXORIBONUCLEASE CSL4-RELATED"/>
    <property type="match status" value="1"/>
</dbReference>
<dbReference type="GO" id="GO:0000176">
    <property type="term" value="C:nuclear exosome (RNase complex)"/>
    <property type="evidence" value="ECO:0007669"/>
    <property type="project" value="TreeGrafter"/>
</dbReference>
<dbReference type="Pfam" id="PF14382">
    <property type="entry name" value="ECR1_N"/>
    <property type="match status" value="1"/>
</dbReference>
<dbReference type="EMBL" id="JAXCGZ010015612">
    <property type="protein sequence ID" value="KAK7070005.1"/>
    <property type="molecule type" value="Genomic_DNA"/>
</dbReference>
<dbReference type="InterPro" id="IPR012340">
    <property type="entry name" value="NA-bd_OB-fold"/>
</dbReference>
<dbReference type="GO" id="GO:0006396">
    <property type="term" value="P:RNA processing"/>
    <property type="evidence" value="ECO:0007669"/>
    <property type="project" value="InterPro"/>
</dbReference>
<evidence type="ECO:0000256" key="1">
    <source>
        <dbReference type="ARBA" id="ARBA00004604"/>
    </source>
</evidence>
<dbReference type="SUPFAM" id="SSF50249">
    <property type="entry name" value="Nucleic acid-binding proteins"/>
    <property type="match status" value="1"/>
</dbReference>
<feature type="domain" description="Exosome complex component N-terminal" evidence="3">
    <location>
        <begin position="12"/>
        <end position="49"/>
    </location>
</feature>
<dbReference type="InterPro" id="IPR025721">
    <property type="entry name" value="Exosome_cplx_N_dom"/>
</dbReference>
<organism evidence="4 5">
    <name type="scientific">Halocaridina rubra</name>
    <name type="common">Hawaiian red shrimp</name>
    <dbReference type="NCBI Taxonomy" id="373956"/>
    <lineage>
        <taxon>Eukaryota</taxon>
        <taxon>Metazoa</taxon>
        <taxon>Ecdysozoa</taxon>
        <taxon>Arthropoda</taxon>
        <taxon>Crustacea</taxon>
        <taxon>Multicrustacea</taxon>
        <taxon>Malacostraca</taxon>
        <taxon>Eumalacostraca</taxon>
        <taxon>Eucarida</taxon>
        <taxon>Decapoda</taxon>
        <taxon>Pleocyemata</taxon>
        <taxon>Caridea</taxon>
        <taxon>Atyoidea</taxon>
        <taxon>Atyidae</taxon>
        <taxon>Halocaridina</taxon>
    </lineage>
</organism>
<evidence type="ECO:0000256" key="2">
    <source>
        <dbReference type="ARBA" id="ARBA00022835"/>
    </source>
</evidence>
<gene>
    <name evidence="4" type="primary">EXOSC1</name>
    <name evidence="4" type="ORF">SK128_024406</name>
</gene>
<comment type="subcellular location">
    <subcellularLocation>
        <location evidence="1">Nucleus</location>
        <location evidence="1">Nucleolus</location>
    </subcellularLocation>
</comment>
<dbReference type="Gene3D" id="2.40.50.140">
    <property type="entry name" value="Nucleic acid-binding proteins"/>
    <property type="match status" value="1"/>
</dbReference>
<evidence type="ECO:0000313" key="4">
    <source>
        <dbReference type="EMBL" id="KAK7070005.1"/>
    </source>
</evidence>
<name>A0AAN8WPQ7_HALRR</name>
<accession>A0AAN8WPQ7</accession>
<dbReference type="Gene3D" id="2.40.50.100">
    <property type="match status" value="1"/>
</dbReference>
<protein>
    <submittedName>
        <fullName evidence="4">Exosome complex component CSL4</fullName>
    </submittedName>
</protein>
<comment type="caution">
    <text evidence="4">The sequence shown here is derived from an EMBL/GenBank/DDBJ whole genome shotgun (WGS) entry which is preliminary data.</text>
</comment>
<dbReference type="PANTHER" id="PTHR12686:SF8">
    <property type="entry name" value="EXOSOME COMPLEX COMPONENT CSL4"/>
    <property type="match status" value="1"/>
</dbReference>
<evidence type="ECO:0000313" key="5">
    <source>
        <dbReference type="Proteomes" id="UP001381693"/>
    </source>
</evidence>
<keyword evidence="5" id="KW-1185">Reference proteome</keyword>
<reference evidence="4 5" key="1">
    <citation type="submission" date="2023-11" db="EMBL/GenBank/DDBJ databases">
        <title>Halocaridina rubra genome assembly.</title>
        <authorList>
            <person name="Smith C."/>
        </authorList>
    </citation>
    <scope>NUCLEOTIDE SEQUENCE [LARGE SCALE GENOMIC DNA]</scope>
    <source>
        <strain evidence="4">EP-1</strain>
        <tissue evidence="4">Whole</tissue>
    </source>
</reference>
<evidence type="ECO:0000259" key="3">
    <source>
        <dbReference type="Pfam" id="PF14382"/>
    </source>
</evidence>
<dbReference type="GO" id="GO:0005737">
    <property type="term" value="C:cytoplasm"/>
    <property type="evidence" value="ECO:0007669"/>
    <property type="project" value="TreeGrafter"/>
</dbReference>
<sequence>MTTKSGNGHITCVPGQRLCEATSNHIAGEGTYTFNKYIYSSLAGQVIVTTKGDLQVVKVTLGRQGTVMPEAGSVVTCRVLEVNPNQARVSILCVGPNKLHTPVLGTVRKLNVREHQVDLVEMYNCFRPDDIIIAIVLSLGDIRNYELSTAGPGYGVVTAYCEDGHPLVPTSWTTMRCKCRTEKRKVARVMPPKMSIV</sequence>
<dbReference type="SUPFAM" id="SSF110324">
    <property type="entry name" value="Ribosomal L27 protein-like"/>
    <property type="match status" value="1"/>
</dbReference>
<keyword evidence="2" id="KW-0271">Exosome</keyword>
<dbReference type="GO" id="GO:0005730">
    <property type="term" value="C:nucleolus"/>
    <property type="evidence" value="ECO:0007669"/>
    <property type="project" value="UniProtKB-SubCell"/>
</dbReference>